<comment type="caution">
    <text evidence="2">The sequence shown here is derived from an EMBL/GenBank/DDBJ whole genome shotgun (WGS) entry which is preliminary data.</text>
</comment>
<gene>
    <name evidence="2" type="ORF">D7V21_10785</name>
</gene>
<dbReference type="Proteomes" id="UP000269001">
    <property type="component" value="Unassembled WGS sequence"/>
</dbReference>
<feature type="transmembrane region" description="Helical" evidence="1">
    <location>
        <begin position="12"/>
        <end position="28"/>
    </location>
</feature>
<keyword evidence="1" id="KW-1133">Transmembrane helix</keyword>
<dbReference type="OrthoDB" id="6709468at2"/>
<organism evidence="2 3">
    <name type="scientific">Acinetobacter guerrae</name>
    <dbReference type="NCBI Taxonomy" id="1843371"/>
    <lineage>
        <taxon>Bacteria</taxon>
        <taxon>Pseudomonadati</taxon>
        <taxon>Pseudomonadota</taxon>
        <taxon>Gammaproteobacteria</taxon>
        <taxon>Moraxellales</taxon>
        <taxon>Moraxellaceae</taxon>
        <taxon>Acinetobacter</taxon>
    </lineage>
</organism>
<accession>A0A3A8EDC2</accession>
<dbReference type="RefSeq" id="WP_120370492.1">
    <property type="nucleotide sequence ID" value="NZ_BKYM01000033.1"/>
</dbReference>
<protein>
    <submittedName>
        <fullName evidence="2">Uncharacterized protein</fullName>
    </submittedName>
</protein>
<keyword evidence="1" id="KW-0812">Transmembrane</keyword>
<dbReference type="EMBL" id="RAXU01000012">
    <property type="protein sequence ID" value="RKG32952.1"/>
    <property type="molecule type" value="Genomic_DNA"/>
</dbReference>
<reference evidence="2 3" key="1">
    <citation type="submission" date="2018-09" db="EMBL/GenBank/DDBJ databases">
        <title>The draft genome of Acinetobacter spp. strains.</title>
        <authorList>
            <person name="Qin J."/>
            <person name="Feng Y."/>
            <person name="Zong Z."/>
        </authorList>
    </citation>
    <scope>NUCLEOTIDE SEQUENCE [LARGE SCALE GENOMIC DNA]</scope>
    <source>
        <strain evidence="2 3">WCHAc060096</strain>
    </source>
</reference>
<keyword evidence="3" id="KW-1185">Reference proteome</keyword>
<evidence type="ECO:0000313" key="2">
    <source>
        <dbReference type="EMBL" id="RKG32952.1"/>
    </source>
</evidence>
<dbReference type="AlphaFoldDB" id="A0A3A8EDC2"/>
<feature type="transmembrane region" description="Helical" evidence="1">
    <location>
        <begin position="40"/>
        <end position="59"/>
    </location>
</feature>
<evidence type="ECO:0000313" key="3">
    <source>
        <dbReference type="Proteomes" id="UP000269001"/>
    </source>
</evidence>
<keyword evidence="1" id="KW-0472">Membrane</keyword>
<evidence type="ECO:0000256" key="1">
    <source>
        <dbReference type="SAM" id="Phobius"/>
    </source>
</evidence>
<name>A0A3A8EDC2_9GAMM</name>
<sequence length="68" mass="7478">MLNIIENHRMLVLYTLIATVVISSGVTIEYENVYSDSISISVTVLAAIGLFLAAVIFFIEEIESICNP</sequence>
<proteinExistence type="predicted"/>